<dbReference type="EMBL" id="VJMJ01000034">
    <property type="protein sequence ID" value="KAF0741885.1"/>
    <property type="molecule type" value="Genomic_DNA"/>
</dbReference>
<proteinExistence type="predicted"/>
<dbReference type="AlphaFoldDB" id="A0A6G0XNB1"/>
<dbReference type="InterPro" id="IPR029058">
    <property type="entry name" value="AB_hydrolase_fold"/>
</dbReference>
<keyword evidence="2" id="KW-1185">Reference proteome</keyword>
<dbReference type="PANTHER" id="PTHR47533:SF4">
    <property type="entry name" value="AB HYDROLASE-1 DOMAIN-CONTAINING PROTEIN"/>
    <property type="match status" value="1"/>
</dbReference>
<dbReference type="InterPro" id="IPR010463">
    <property type="entry name" value="DUF1057"/>
</dbReference>
<evidence type="ECO:0000313" key="1">
    <source>
        <dbReference type="EMBL" id="KAF0741885.1"/>
    </source>
</evidence>
<dbReference type="InterPro" id="IPR000073">
    <property type="entry name" value="AB_hydrolase_1"/>
</dbReference>
<dbReference type="VEuPathDB" id="FungiDB:AeMF1_012586"/>
<evidence type="ECO:0008006" key="3">
    <source>
        <dbReference type="Google" id="ProtNLM"/>
    </source>
</evidence>
<evidence type="ECO:0000313" key="2">
    <source>
        <dbReference type="Proteomes" id="UP000481153"/>
    </source>
</evidence>
<dbReference type="PRINTS" id="PR00111">
    <property type="entry name" value="ABHYDROLASE"/>
</dbReference>
<accession>A0A6G0XNB1</accession>
<protein>
    <recommendedName>
        <fullName evidence="3">Serine aminopeptidase S33 domain-containing protein</fullName>
    </recommendedName>
</protein>
<organism evidence="1 2">
    <name type="scientific">Aphanomyces euteiches</name>
    <dbReference type="NCBI Taxonomy" id="100861"/>
    <lineage>
        <taxon>Eukaryota</taxon>
        <taxon>Sar</taxon>
        <taxon>Stramenopiles</taxon>
        <taxon>Oomycota</taxon>
        <taxon>Saprolegniomycetes</taxon>
        <taxon>Saprolegniales</taxon>
        <taxon>Verrucalvaceae</taxon>
        <taxon>Aphanomyces</taxon>
    </lineage>
</organism>
<comment type="caution">
    <text evidence="1">The sequence shown here is derived from an EMBL/GenBank/DDBJ whole genome shotgun (WGS) entry which is preliminary data.</text>
</comment>
<name>A0A6G0XNB1_9STRA</name>
<gene>
    <name evidence="1" type="ORF">Ae201684_003075</name>
</gene>
<sequence>MLQSTVRDISKQEKTCRLANGYDIYYVVYGPADASTTFVMIHGAAGSHNDFKYMAPLLVDLKVRVVAFDVPGNGNTCAEAAGGIALSDQSIVDALKEALENIEETSSGNYFVAGQSAGGSTAIQIAAQARGVQGLAVMNSIGLRPHRLFRPYPVFLFVTWMLRASNWTRFLASRLTHFFLVTINSVLPKKTSLDTVAYSQQRMGTISFERLKENVDQVKAKHMPTFVANTANDRVIEKELSRELAQAFGSTAVHMEYPSGGHMIQKTQAKALSEALVAWSESILAPRPKL</sequence>
<dbReference type="Pfam" id="PF06342">
    <property type="entry name" value="DUF1057"/>
    <property type="match status" value="1"/>
</dbReference>
<dbReference type="Gene3D" id="3.40.50.1820">
    <property type="entry name" value="alpha/beta hydrolase"/>
    <property type="match status" value="1"/>
</dbReference>
<reference evidence="1 2" key="1">
    <citation type="submission" date="2019-07" db="EMBL/GenBank/DDBJ databases">
        <title>Genomics analysis of Aphanomyces spp. identifies a new class of oomycete effector associated with host adaptation.</title>
        <authorList>
            <person name="Gaulin E."/>
        </authorList>
    </citation>
    <scope>NUCLEOTIDE SEQUENCE [LARGE SCALE GENOMIC DNA]</scope>
    <source>
        <strain evidence="1 2">ATCC 201684</strain>
    </source>
</reference>
<dbReference type="PANTHER" id="PTHR47533">
    <property type="entry name" value="PROTEIN CBG21859"/>
    <property type="match status" value="1"/>
</dbReference>
<dbReference type="SUPFAM" id="SSF53474">
    <property type="entry name" value="alpha/beta-Hydrolases"/>
    <property type="match status" value="1"/>
</dbReference>
<dbReference type="Proteomes" id="UP000481153">
    <property type="component" value="Unassembled WGS sequence"/>
</dbReference>